<sequence length="98" mass="10722">METQDQAAMGLFPALKSKVLPSRRKAPQALFPPRSSVRASINPRRGLPGPDAYNLQSTLINKNNFSIGVSRVFRPPVAVQLDGPKHKTPAPNQYDVCV</sequence>
<evidence type="ECO:0000313" key="3">
    <source>
        <dbReference type="Proteomes" id="UP000314294"/>
    </source>
</evidence>
<dbReference type="AlphaFoldDB" id="A0A4Z2GXP0"/>
<feature type="region of interest" description="Disordered" evidence="1">
    <location>
        <begin position="23"/>
        <end position="48"/>
    </location>
</feature>
<evidence type="ECO:0000313" key="2">
    <source>
        <dbReference type="EMBL" id="TNN57364.1"/>
    </source>
</evidence>
<proteinExistence type="predicted"/>
<evidence type="ECO:0000256" key="1">
    <source>
        <dbReference type="SAM" id="MobiDB-lite"/>
    </source>
</evidence>
<dbReference type="EMBL" id="SRLO01000407">
    <property type="protein sequence ID" value="TNN57364.1"/>
    <property type="molecule type" value="Genomic_DNA"/>
</dbReference>
<accession>A0A4Z2GXP0</accession>
<dbReference type="OrthoDB" id="186871at2759"/>
<dbReference type="Proteomes" id="UP000314294">
    <property type="component" value="Unassembled WGS sequence"/>
</dbReference>
<comment type="caution">
    <text evidence="2">The sequence shown here is derived from an EMBL/GenBank/DDBJ whole genome shotgun (WGS) entry which is preliminary data.</text>
</comment>
<protein>
    <submittedName>
        <fullName evidence="2">O(6)-methylguanine-induced apoptosis 2</fullName>
    </submittedName>
</protein>
<reference evidence="2 3" key="1">
    <citation type="submission" date="2019-03" db="EMBL/GenBank/DDBJ databases">
        <title>First draft genome of Liparis tanakae, snailfish: a comprehensive survey of snailfish specific genes.</title>
        <authorList>
            <person name="Kim W."/>
            <person name="Song I."/>
            <person name="Jeong J.-H."/>
            <person name="Kim D."/>
            <person name="Kim S."/>
            <person name="Ryu S."/>
            <person name="Song J.Y."/>
            <person name="Lee S.K."/>
        </authorList>
    </citation>
    <scope>NUCLEOTIDE SEQUENCE [LARGE SCALE GENOMIC DNA]</scope>
    <source>
        <tissue evidence="2">Muscle</tissue>
    </source>
</reference>
<keyword evidence="3" id="KW-1185">Reference proteome</keyword>
<name>A0A4Z2GXP0_9TELE</name>
<gene>
    <name evidence="2" type="primary">stpg1_1</name>
    <name evidence="2" type="ORF">EYF80_032440</name>
</gene>
<organism evidence="2 3">
    <name type="scientific">Liparis tanakae</name>
    <name type="common">Tanaka's snailfish</name>
    <dbReference type="NCBI Taxonomy" id="230148"/>
    <lineage>
        <taxon>Eukaryota</taxon>
        <taxon>Metazoa</taxon>
        <taxon>Chordata</taxon>
        <taxon>Craniata</taxon>
        <taxon>Vertebrata</taxon>
        <taxon>Euteleostomi</taxon>
        <taxon>Actinopterygii</taxon>
        <taxon>Neopterygii</taxon>
        <taxon>Teleostei</taxon>
        <taxon>Neoteleostei</taxon>
        <taxon>Acanthomorphata</taxon>
        <taxon>Eupercaria</taxon>
        <taxon>Perciformes</taxon>
        <taxon>Cottioidei</taxon>
        <taxon>Cottales</taxon>
        <taxon>Liparidae</taxon>
        <taxon>Liparis</taxon>
    </lineage>
</organism>